<dbReference type="Gene3D" id="3.40.50.300">
    <property type="entry name" value="P-loop containing nucleotide triphosphate hydrolases"/>
    <property type="match status" value="1"/>
</dbReference>
<dbReference type="InterPro" id="IPR001977">
    <property type="entry name" value="Depp_CoAkinase"/>
</dbReference>
<name>A0ABV9T149_9BACT</name>
<keyword evidence="8" id="KW-1185">Reference proteome</keyword>
<dbReference type="Pfam" id="PF01121">
    <property type="entry name" value="CoaE"/>
    <property type="match status" value="1"/>
</dbReference>
<keyword evidence="2 5" id="KW-0547">Nucleotide-binding</keyword>
<evidence type="ECO:0000256" key="3">
    <source>
        <dbReference type="ARBA" id="ARBA00022840"/>
    </source>
</evidence>
<dbReference type="CDD" id="cd02022">
    <property type="entry name" value="DPCK"/>
    <property type="match status" value="1"/>
</dbReference>
<organism evidence="7 8">
    <name type="scientific">Negadavirga shengliensis</name>
    <dbReference type="NCBI Taxonomy" id="1389218"/>
    <lineage>
        <taxon>Bacteria</taxon>
        <taxon>Pseudomonadati</taxon>
        <taxon>Bacteroidota</taxon>
        <taxon>Cytophagia</taxon>
        <taxon>Cytophagales</taxon>
        <taxon>Cyclobacteriaceae</taxon>
        <taxon>Negadavirga</taxon>
    </lineage>
</organism>
<evidence type="ECO:0000313" key="8">
    <source>
        <dbReference type="Proteomes" id="UP001595818"/>
    </source>
</evidence>
<comment type="caution">
    <text evidence="7">The sequence shown here is derived from an EMBL/GenBank/DDBJ whole genome shotgun (WGS) entry which is preliminary data.</text>
</comment>
<feature type="binding site" evidence="5">
    <location>
        <begin position="16"/>
        <end position="21"/>
    </location>
    <ligand>
        <name>ATP</name>
        <dbReference type="ChEBI" id="CHEBI:30616"/>
    </ligand>
</feature>
<evidence type="ECO:0000256" key="6">
    <source>
        <dbReference type="NCBIfam" id="TIGR00152"/>
    </source>
</evidence>
<keyword evidence="4 5" id="KW-0173">Coenzyme A biosynthesis</keyword>
<comment type="pathway">
    <text evidence="5">Cofactor biosynthesis; coenzyme A biosynthesis; CoA from (R)-pantothenate: step 5/5.</text>
</comment>
<proteinExistence type="inferred from homology"/>
<comment type="similarity">
    <text evidence="1 5">Belongs to the CoaE family.</text>
</comment>
<reference evidence="8" key="1">
    <citation type="journal article" date="2019" name="Int. J. Syst. Evol. Microbiol.">
        <title>The Global Catalogue of Microorganisms (GCM) 10K type strain sequencing project: providing services to taxonomists for standard genome sequencing and annotation.</title>
        <authorList>
            <consortium name="The Broad Institute Genomics Platform"/>
            <consortium name="The Broad Institute Genome Sequencing Center for Infectious Disease"/>
            <person name="Wu L."/>
            <person name="Ma J."/>
        </authorList>
    </citation>
    <scope>NUCLEOTIDE SEQUENCE [LARGE SCALE GENOMIC DNA]</scope>
    <source>
        <strain evidence="8">CGMCC 4.7466</strain>
    </source>
</reference>
<gene>
    <name evidence="5 7" type="primary">coaE</name>
    <name evidence="7" type="ORF">ACFPFU_10820</name>
</gene>
<dbReference type="NCBIfam" id="TIGR00152">
    <property type="entry name" value="dephospho-CoA kinase"/>
    <property type="match status" value="1"/>
</dbReference>
<evidence type="ECO:0000256" key="1">
    <source>
        <dbReference type="ARBA" id="ARBA00009018"/>
    </source>
</evidence>
<evidence type="ECO:0000256" key="5">
    <source>
        <dbReference type="HAMAP-Rule" id="MF_00376"/>
    </source>
</evidence>
<dbReference type="GO" id="GO:0004140">
    <property type="term" value="F:dephospho-CoA kinase activity"/>
    <property type="evidence" value="ECO:0007669"/>
    <property type="project" value="UniProtKB-EC"/>
</dbReference>
<dbReference type="Proteomes" id="UP001595818">
    <property type="component" value="Unassembled WGS sequence"/>
</dbReference>
<dbReference type="PANTHER" id="PTHR10695">
    <property type="entry name" value="DEPHOSPHO-COA KINASE-RELATED"/>
    <property type="match status" value="1"/>
</dbReference>
<evidence type="ECO:0000256" key="4">
    <source>
        <dbReference type="ARBA" id="ARBA00022993"/>
    </source>
</evidence>
<keyword evidence="5" id="KW-0963">Cytoplasm</keyword>
<evidence type="ECO:0000256" key="2">
    <source>
        <dbReference type="ARBA" id="ARBA00022741"/>
    </source>
</evidence>
<dbReference type="EC" id="2.7.1.24" evidence="5 6"/>
<dbReference type="SUPFAM" id="SSF52540">
    <property type="entry name" value="P-loop containing nucleoside triphosphate hydrolases"/>
    <property type="match status" value="1"/>
</dbReference>
<dbReference type="InterPro" id="IPR027417">
    <property type="entry name" value="P-loop_NTPase"/>
</dbReference>
<comment type="catalytic activity">
    <reaction evidence="5">
        <text>3'-dephospho-CoA + ATP = ADP + CoA + H(+)</text>
        <dbReference type="Rhea" id="RHEA:18245"/>
        <dbReference type="ChEBI" id="CHEBI:15378"/>
        <dbReference type="ChEBI" id="CHEBI:30616"/>
        <dbReference type="ChEBI" id="CHEBI:57287"/>
        <dbReference type="ChEBI" id="CHEBI:57328"/>
        <dbReference type="ChEBI" id="CHEBI:456216"/>
        <dbReference type="EC" id="2.7.1.24"/>
    </reaction>
</comment>
<dbReference type="RefSeq" id="WP_377064358.1">
    <property type="nucleotide sequence ID" value="NZ_JBHSJJ010000005.1"/>
</dbReference>
<keyword evidence="3 5" id="KW-0067">ATP-binding</keyword>
<keyword evidence="5 7" id="KW-0418">Kinase</keyword>
<accession>A0ABV9T149</accession>
<comment type="function">
    <text evidence="5">Catalyzes the phosphorylation of the 3'-hydroxyl group of dephosphocoenzyme A to form coenzyme A.</text>
</comment>
<evidence type="ECO:0000313" key="7">
    <source>
        <dbReference type="EMBL" id="MFC4872183.1"/>
    </source>
</evidence>
<sequence>MNNQKPFLVGITGGIGAGKTTVSKVFSVLQVPVYYADDRAKWLMQHHPKLQKEIKSHFGEASYFEDGSLNTKYLAQHVFGDEKRTSLINALVHPMVGDDFNSWALEQHVPYVLKEAALLFESGSYKKLDRTINVTAPKAIRINRILTRDPQRDEDQVRQIIQKQLPDKVKNGLADYIIKNYNHHMVIPQVLKIHKELTSLAR</sequence>
<dbReference type="HAMAP" id="MF_00376">
    <property type="entry name" value="Dephospho_CoA_kinase"/>
    <property type="match status" value="1"/>
</dbReference>
<dbReference type="PANTHER" id="PTHR10695:SF46">
    <property type="entry name" value="BIFUNCTIONAL COENZYME A SYNTHASE-RELATED"/>
    <property type="match status" value="1"/>
</dbReference>
<protein>
    <recommendedName>
        <fullName evidence="5 6">Dephospho-CoA kinase</fullName>
        <ecNumber evidence="5 6">2.7.1.24</ecNumber>
    </recommendedName>
    <alternativeName>
        <fullName evidence="5">Dephosphocoenzyme A kinase</fullName>
    </alternativeName>
</protein>
<dbReference type="PROSITE" id="PS51219">
    <property type="entry name" value="DPCK"/>
    <property type="match status" value="1"/>
</dbReference>
<dbReference type="EMBL" id="JBHSJJ010000005">
    <property type="protein sequence ID" value="MFC4872183.1"/>
    <property type="molecule type" value="Genomic_DNA"/>
</dbReference>
<keyword evidence="5 7" id="KW-0808">Transferase</keyword>
<comment type="subcellular location">
    <subcellularLocation>
        <location evidence="5">Cytoplasm</location>
    </subcellularLocation>
</comment>